<comment type="caution">
    <text evidence="11">The sequence shown here is derived from an EMBL/GenBank/DDBJ whole genome shotgun (WGS) entry which is preliminary data.</text>
</comment>
<keyword evidence="12" id="KW-1185">Reference proteome</keyword>
<sequence length="451" mass="50081">MLANPQVPVQRKNESDRAIAFQIFIPFVLSGFVTIGTGILLAYIDQNATVFKKVNATTILVPALLGMKGNLEMTLASRISTKANIGNLDTTEDFWSMIKANLALIECQAIVVGFLGSLAALIINEAIETQTFNLDHALLLCTSSLVTASIVHFTLGNFVFHLLNDLLKKERSRYVAEENLRWIATLIFVGLAFLAVFCFRYAKCNEHTQEMLKRDWWWLPMMVAIAINVIGVFVLQKTVKKFKRFAVFQTVINGSCSNLVAVQASKISTFLHEHFQPKLVDEESGNTRRICISLEQSLCGINIISRTCRFILAMVLPGHTIFLIFVYITRRVRMSWAFFTSYLIVAGLQVGIMLHVAYVITHVLWKLKFDPDTSAIPPLTALADLVGAGFLALIFNALDITDAAFPGDDLSGTENVTATVAPAAAQFKNMTIYSQNKAKVLRVFAISKEVN</sequence>
<dbReference type="Gene3D" id="1.10.357.20">
    <property type="entry name" value="SLC41 divalent cation transporters, integral membrane domain"/>
    <property type="match status" value="2"/>
</dbReference>
<feature type="transmembrane region" description="Helical" evidence="9">
    <location>
        <begin position="136"/>
        <end position="160"/>
    </location>
</feature>
<evidence type="ECO:0000256" key="1">
    <source>
        <dbReference type="ARBA" id="ARBA00004141"/>
    </source>
</evidence>
<evidence type="ECO:0000313" key="11">
    <source>
        <dbReference type="EMBL" id="CAB3379645.1"/>
    </source>
</evidence>
<evidence type="ECO:0000256" key="3">
    <source>
        <dbReference type="ARBA" id="ARBA00022448"/>
    </source>
</evidence>
<dbReference type="EMBL" id="CADEPI010000190">
    <property type="protein sequence ID" value="CAB3379645.1"/>
    <property type="molecule type" value="Genomic_DNA"/>
</dbReference>
<dbReference type="InterPro" id="IPR036739">
    <property type="entry name" value="SLC41_membr_dom_sf"/>
</dbReference>
<evidence type="ECO:0000256" key="7">
    <source>
        <dbReference type="ARBA" id="ARBA00023065"/>
    </source>
</evidence>
<feature type="transmembrane region" description="Helical" evidence="9">
    <location>
        <begin position="334"/>
        <end position="360"/>
    </location>
</feature>
<comment type="subcellular location">
    <subcellularLocation>
        <location evidence="1">Membrane</location>
        <topology evidence="1">Multi-pass membrane protein</topology>
    </subcellularLocation>
</comment>
<dbReference type="Proteomes" id="UP000494165">
    <property type="component" value="Unassembled WGS sequence"/>
</dbReference>
<feature type="transmembrane region" description="Helical" evidence="9">
    <location>
        <begin position="217"/>
        <end position="235"/>
    </location>
</feature>
<reference evidence="11 12" key="1">
    <citation type="submission" date="2020-04" db="EMBL/GenBank/DDBJ databases">
        <authorList>
            <person name="Alioto T."/>
            <person name="Alioto T."/>
            <person name="Gomez Garrido J."/>
        </authorList>
    </citation>
    <scope>NUCLEOTIDE SEQUENCE [LARGE SCALE GENOMIC DNA]</scope>
</reference>
<keyword evidence="7" id="KW-0406">Ion transport</keyword>
<evidence type="ECO:0000256" key="9">
    <source>
        <dbReference type="SAM" id="Phobius"/>
    </source>
</evidence>
<keyword evidence="6 9" id="KW-1133">Transmembrane helix</keyword>
<comment type="similarity">
    <text evidence="2">Belongs to the SLC41A transporter family.</text>
</comment>
<gene>
    <name evidence="11" type="ORF">CLODIP_2_CD16119</name>
</gene>
<evidence type="ECO:0000256" key="5">
    <source>
        <dbReference type="ARBA" id="ARBA00022842"/>
    </source>
</evidence>
<keyword evidence="8 9" id="KW-0472">Membrane</keyword>
<keyword evidence="5" id="KW-0460">Magnesium</keyword>
<proteinExistence type="inferred from homology"/>
<evidence type="ECO:0000256" key="8">
    <source>
        <dbReference type="ARBA" id="ARBA00023136"/>
    </source>
</evidence>
<keyword evidence="4 9" id="KW-0812">Transmembrane</keyword>
<dbReference type="InterPro" id="IPR006667">
    <property type="entry name" value="SLC41_membr_dom"/>
</dbReference>
<accession>A0A8S1DNH6</accession>
<evidence type="ECO:0000313" key="12">
    <source>
        <dbReference type="Proteomes" id="UP000494165"/>
    </source>
</evidence>
<dbReference type="PANTHER" id="PTHR16228:SF7">
    <property type="entry name" value="SLC41A_MGTE INTEGRAL MEMBRANE DOMAIN-CONTAINING PROTEIN"/>
    <property type="match status" value="1"/>
</dbReference>
<feature type="domain" description="SLC41A/MgtE integral membrane" evidence="10">
    <location>
        <begin position="61"/>
        <end position="164"/>
    </location>
</feature>
<dbReference type="FunFam" id="1.10.357.20:FF:000001">
    <property type="entry name" value="Solute carrier family 41 member 2"/>
    <property type="match status" value="1"/>
</dbReference>
<feature type="transmembrane region" description="Helical" evidence="9">
    <location>
        <begin position="20"/>
        <end position="44"/>
    </location>
</feature>
<feature type="transmembrane region" description="Helical" evidence="9">
    <location>
        <begin position="310"/>
        <end position="328"/>
    </location>
</feature>
<organism evidence="11 12">
    <name type="scientific">Cloeon dipterum</name>
    <dbReference type="NCBI Taxonomy" id="197152"/>
    <lineage>
        <taxon>Eukaryota</taxon>
        <taxon>Metazoa</taxon>
        <taxon>Ecdysozoa</taxon>
        <taxon>Arthropoda</taxon>
        <taxon>Hexapoda</taxon>
        <taxon>Insecta</taxon>
        <taxon>Pterygota</taxon>
        <taxon>Palaeoptera</taxon>
        <taxon>Ephemeroptera</taxon>
        <taxon>Pisciforma</taxon>
        <taxon>Baetidae</taxon>
        <taxon>Cloeon</taxon>
    </lineage>
</organism>
<evidence type="ECO:0000256" key="2">
    <source>
        <dbReference type="ARBA" id="ARBA00009749"/>
    </source>
</evidence>
<dbReference type="GO" id="GO:0008324">
    <property type="term" value="F:monoatomic cation transmembrane transporter activity"/>
    <property type="evidence" value="ECO:0007669"/>
    <property type="project" value="InterPro"/>
</dbReference>
<dbReference type="AlphaFoldDB" id="A0A8S1DNH6"/>
<dbReference type="Pfam" id="PF01769">
    <property type="entry name" value="MgtE"/>
    <property type="match status" value="2"/>
</dbReference>
<feature type="transmembrane region" description="Helical" evidence="9">
    <location>
        <begin position="180"/>
        <end position="202"/>
    </location>
</feature>
<name>A0A8S1DNH6_9INSE</name>
<evidence type="ECO:0000256" key="6">
    <source>
        <dbReference type="ARBA" id="ARBA00022989"/>
    </source>
</evidence>
<feature type="transmembrane region" description="Helical" evidence="9">
    <location>
        <begin position="102"/>
        <end position="124"/>
    </location>
</feature>
<dbReference type="SUPFAM" id="SSF161093">
    <property type="entry name" value="MgtE membrane domain-like"/>
    <property type="match status" value="2"/>
</dbReference>
<evidence type="ECO:0000259" key="10">
    <source>
        <dbReference type="Pfam" id="PF01769"/>
    </source>
</evidence>
<protein>
    <recommendedName>
        <fullName evidence="10">SLC41A/MgtE integral membrane domain-containing protein</fullName>
    </recommendedName>
</protein>
<dbReference type="OrthoDB" id="5791097at2759"/>
<dbReference type="GO" id="GO:0005886">
    <property type="term" value="C:plasma membrane"/>
    <property type="evidence" value="ECO:0007669"/>
    <property type="project" value="TreeGrafter"/>
</dbReference>
<evidence type="ECO:0000256" key="4">
    <source>
        <dbReference type="ARBA" id="ARBA00022692"/>
    </source>
</evidence>
<dbReference type="PANTHER" id="PTHR16228">
    <property type="entry name" value="DIVALENT CATION TRANSPORTER SOLUTE CARRIER FAMILY 41"/>
    <property type="match status" value="1"/>
</dbReference>
<keyword evidence="3" id="KW-0813">Transport</keyword>
<dbReference type="InterPro" id="IPR045349">
    <property type="entry name" value="SLC41A1-3"/>
</dbReference>
<feature type="domain" description="SLC41A/MgtE integral membrane" evidence="10">
    <location>
        <begin position="250"/>
        <end position="393"/>
    </location>
</feature>